<dbReference type="PANTHER" id="PTHR24286:SF24">
    <property type="entry name" value="LANOSTEROL 14-ALPHA DEMETHYLASE"/>
    <property type="match status" value="1"/>
</dbReference>
<evidence type="ECO:0000256" key="3">
    <source>
        <dbReference type="ARBA" id="ARBA00022617"/>
    </source>
</evidence>
<dbReference type="RefSeq" id="WP_089306947.1">
    <property type="nucleotide sequence ID" value="NZ_FZOO01000010.1"/>
</dbReference>
<dbReference type="Proteomes" id="UP000198373">
    <property type="component" value="Unassembled WGS sequence"/>
</dbReference>
<evidence type="ECO:0000313" key="9">
    <source>
        <dbReference type="EMBL" id="SNS89951.1"/>
    </source>
</evidence>
<keyword evidence="3 8" id="KW-0349">Heme</keyword>
<name>A0A239I8X9_9ACTN</name>
<evidence type="ECO:0000256" key="5">
    <source>
        <dbReference type="ARBA" id="ARBA00023002"/>
    </source>
</evidence>
<sequence length="412" mass="44493">MRRLENSLLLIAKGYGWLPDARRARGRRTVAARLGGLPVLGIEGPAAARFLYDEDHVRRAHAVPEPVQGTLFGKGAVHTLDGAAHRARKALFVGLLMDDDRVAALVDRVTAAWDTAVPGWVQRGEVVLFDEAAEVLTRAVCGWAGVPVADGDAPSLARDLTAMVDGFATAGPRHWRARRARGRREAQLVGLVQGVRDGTVAAPPGSVLDTVARHRDAGGELLDPHTAAVEVLNVLRPTVAVCWFVAFSGHALARWPQHRPRLASGDAAFAEAWAHETRRFYPFAPFIGGRAPRAVEWDGERVPAGTMVLLDLYGQDHDPDLWGDPYAFRPERFLDREIGPFELVPQGGGDPSTGHRCPGEQVTIAVLSALAVRLARLRADLPEQDLSISLRRIPARPASGVRLRVRGAGTGG</sequence>
<gene>
    <name evidence="9" type="ORF">SAMN06893096_11051</name>
</gene>
<organism evidence="9 10">
    <name type="scientific">Geodermatophilus pulveris</name>
    <dbReference type="NCBI Taxonomy" id="1564159"/>
    <lineage>
        <taxon>Bacteria</taxon>
        <taxon>Bacillati</taxon>
        <taxon>Actinomycetota</taxon>
        <taxon>Actinomycetes</taxon>
        <taxon>Geodermatophilales</taxon>
        <taxon>Geodermatophilaceae</taxon>
        <taxon>Geodermatophilus</taxon>
    </lineage>
</organism>
<keyword evidence="6 8" id="KW-0408">Iron</keyword>
<dbReference type="PANTHER" id="PTHR24286">
    <property type="entry name" value="CYTOCHROME P450 26"/>
    <property type="match status" value="1"/>
</dbReference>
<comment type="similarity">
    <text evidence="2">Belongs to the cytochrome P450 family.</text>
</comment>
<dbReference type="InterPro" id="IPR036396">
    <property type="entry name" value="Cyt_P450_sf"/>
</dbReference>
<dbReference type="GO" id="GO:0016705">
    <property type="term" value="F:oxidoreductase activity, acting on paired donors, with incorporation or reduction of molecular oxygen"/>
    <property type="evidence" value="ECO:0007669"/>
    <property type="project" value="InterPro"/>
</dbReference>
<dbReference type="CDD" id="cd11067">
    <property type="entry name" value="CYP152"/>
    <property type="match status" value="1"/>
</dbReference>
<keyword evidence="7" id="KW-0503">Monooxygenase</keyword>
<keyword evidence="10" id="KW-1185">Reference proteome</keyword>
<evidence type="ECO:0000256" key="1">
    <source>
        <dbReference type="ARBA" id="ARBA00001971"/>
    </source>
</evidence>
<dbReference type="EMBL" id="FZOO01000010">
    <property type="protein sequence ID" value="SNS89951.1"/>
    <property type="molecule type" value="Genomic_DNA"/>
</dbReference>
<comment type="cofactor">
    <cofactor evidence="1 8">
        <name>heme</name>
        <dbReference type="ChEBI" id="CHEBI:30413"/>
    </cofactor>
</comment>
<evidence type="ECO:0000313" key="10">
    <source>
        <dbReference type="Proteomes" id="UP000198373"/>
    </source>
</evidence>
<dbReference type="GO" id="GO:0004497">
    <property type="term" value="F:monooxygenase activity"/>
    <property type="evidence" value="ECO:0007669"/>
    <property type="project" value="UniProtKB-KW"/>
</dbReference>
<dbReference type="GO" id="GO:0005506">
    <property type="term" value="F:iron ion binding"/>
    <property type="evidence" value="ECO:0007669"/>
    <property type="project" value="InterPro"/>
</dbReference>
<dbReference type="SUPFAM" id="SSF48264">
    <property type="entry name" value="Cytochrome P450"/>
    <property type="match status" value="1"/>
</dbReference>
<accession>A0A239I8X9</accession>
<dbReference type="GO" id="GO:0016125">
    <property type="term" value="P:sterol metabolic process"/>
    <property type="evidence" value="ECO:0007669"/>
    <property type="project" value="TreeGrafter"/>
</dbReference>
<evidence type="ECO:0000256" key="8">
    <source>
        <dbReference type="PIRSR" id="PIRSR602401-1"/>
    </source>
</evidence>
<dbReference type="InterPro" id="IPR001128">
    <property type="entry name" value="Cyt_P450"/>
</dbReference>
<dbReference type="InterPro" id="IPR002401">
    <property type="entry name" value="Cyt_P450_E_grp-I"/>
</dbReference>
<dbReference type="Gene3D" id="1.10.630.10">
    <property type="entry name" value="Cytochrome P450"/>
    <property type="match status" value="1"/>
</dbReference>
<dbReference type="AlphaFoldDB" id="A0A239I8X9"/>
<reference evidence="10" key="1">
    <citation type="submission" date="2017-06" db="EMBL/GenBank/DDBJ databases">
        <authorList>
            <person name="Varghese N."/>
            <person name="Submissions S."/>
        </authorList>
    </citation>
    <scope>NUCLEOTIDE SEQUENCE [LARGE SCALE GENOMIC DNA]</scope>
    <source>
        <strain evidence="10">DSM 46839</strain>
    </source>
</reference>
<keyword evidence="5" id="KW-0560">Oxidoreductase</keyword>
<evidence type="ECO:0000256" key="2">
    <source>
        <dbReference type="ARBA" id="ARBA00010617"/>
    </source>
</evidence>
<dbReference type="GO" id="GO:0020037">
    <property type="term" value="F:heme binding"/>
    <property type="evidence" value="ECO:0007669"/>
    <property type="project" value="InterPro"/>
</dbReference>
<feature type="binding site" description="axial binding residue" evidence="8">
    <location>
        <position position="357"/>
    </location>
    <ligand>
        <name>heme</name>
        <dbReference type="ChEBI" id="CHEBI:30413"/>
    </ligand>
    <ligandPart>
        <name>Fe</name>
        <dbReference type="ChEBI" id="CHEBI:18248"/>
    </ligandPart>
</feature>
<proteinExistence type="inferred from homology"/>
<keyword evidence="4 8" id="KW-0479">Metal-binding</keyword>
<dbReference type="PRINTS" id="PR00463">
    <property type="entry name" value="EP450I"/>
</dbReference>
<dbReference type="OrthoDB" id="9764248at2"/>
<evidence type="ECO:0000256" key="6">
    <source>
        <dbReference type="ARBA" id="ARBA00023004"/>
    </source>
</evidence>
<dbReference type="Pfam" id="PF00067">
    <property type="entry name" value="p450"/>
    <property type="match status" value="1"/>
</dbReference>
<protein>
    <submittedName>
        <fullName evidence="9">Fatty-acid peroxygenase</fullName>
    </submittedName>
</protein>
<evidence type="ECO:0000256" key="7">
    <source>
        <dbReference type="ARBA" id="ARBA00023033"/>
    </source>
</evidence>
<evidence type="ECO:0000256" key="4">
    <source>
        <dbReference type="ARBA" id="ARBA00022723"/>
    </source>
</evidence>